<dbReference type="Gene3D" id="1.20.5.1030">
    <property type="entry name" value="Preprotein translocase secy subunit"/>
    <property type="match status" value="1"/>
</dbReference>
<keyword evidence="2 9" id="KW-0813">Transport</keyword>
<keyword evidence="5 9" id="KW-0653">Protein transport</keyword>
<comment type="caution">
    <text evidence="10">The sequence shown here is derived from an EMBL/GenBank/DDBJ whole genome shotgun (WGS) entry which is preliminary data.</text>
</comment>
<comment type="function">
    <text evidence="9">Essential subunit of the Sec protein translocation channel SecYEG. Clamps together the 2 halves of SecY. May contact the channel plug during translocation.</text>
</comment>
<dbReference type="GO" id="GO:0043952">
    <property type="term" value="P:protein transport by the Sec complex"/>
    <property type="evidence" value="ECO:0007669"/>
    <property type="project" value="UniProtKB-UniRule"/>
</dbReference>
<evidence type="ECO:0000256" key="1">
    <source>
        <dbReference type="ARBA" id="ARBA00004370"/>
    </source>
</evidence>
<evidence type="ECO:0000256" key="2">
    <source>
        <dbReference type="ARBA" id="ARBA00022448"/>
    </source>
</evidence>
<dbReference type="GO" id="GO:0005886">
    <property type="term" value="C:plasma membrane"/>
    <property type="evidence" value="ECO:0007669"/>
    <property type="project" value="UniProtKB-SubCell"/>
</dbReference>
<evidence type="ECO:0000256" key="8">
    <source>
        <dbReference type="ARBA" id="ARBA00023136"/>
    </source>
</evidence>
<dbReference type="HAMAP" id="MF_00422">
    <property type="entry name" value="SecE"/>
    <property type="match status" value="1"/>
</dbReference>
<evidence type="ECO:0000256" key="6">
    <source>
        <dbReference type="ARBA" id="ARBA00022989"/>
    </source>
</evidence>
<name>A0A0G1DDR3_9BACT</name>
<reference evidence="10 11" key="1">
    <citation type="journal article" date="2015" name="Nature">
        <title>rRNA introns, odd ribosomes, and small enigmatic genomes across a large radiation of phyla.</title>
        <authorList>
            <person name="Brown C.T."/>
            <person name="Hug L.A."/>
            <person name="Thomas B.C."/>
            <person name="Sharon I."/>
            <person name="Castelle C.J."/>
            <person name="Singh A."/>
            <person name="Wilkins M.J."/>
            <person name="Williams K.H."/>
            <person name="Banfield J.F."/>
        </authorList>
    </citation>
    <scope>NUCLEOTIDE SEQUENCE [LARGE SCALE GENOMIC DNA]</scope>
</reference>
<dbReference type="Pfam" id="PF00584">
    <property type="entry name" value="SecE"/>
    <property type="match status" value="1"/>
</dbReference>
<comment type="similarity">
    <text evidence="9">Belongs to the SecE/SEC61-gamma family.</text>
</comment>
<dbReference type="AlphaFoldDB" id="A0A0G1DDR3"/>
<comment type="subcellular location">
    <subcellularLocation>
        <location evidence="9">Cell membrane</location>
        <topology evidence="9">Single-pass membrane protein</topology>
    </subcellularLocation>
    <subcellularLocation>
        <location evidence="1">Membrane</location>
    </subcellularLocation>
</comment>
<evidence type="ECO:0000256" key="4">
    <source>
        <dbReference type="ARBA" id="ARBA00022692"/>
    </source>
</evidence>
<gene>
    <name evidence="9" type="primary">secE</name>
    <name evidence="10" type="ORF">UV73_C0014G0026</name>
</gene>
<dbReference type="GO" id="GO:0009306">
    <property type="term" value="P:protein secretion"/>
    <property type="evidence" value="ECO:0007669"/>
    <property type="project" value="UniProtKB-UniRule"/>
</dbReference>
<evidence type="ECO:0000313" key="11">
    <source>
        <dbReference type="Proteomes" id="UP000034894"/>
    </source>
</evidence>
<keyword evidence="7 9" id="KW-0811">Translocation</keyword>
<feature type="transmembrane region" description="Helical" evidence="9">
    <location>
        <begin position="38"/>
        <end position="63"/>
    </location>
</feature>
<dbReference type="GO" id="GO:0006605">
    <property type="term" value="P:protein targeting"/>
    <property type="evidence" value="ECO:0007669"/>
    <property type="project" value="UniProtKB-UniRule"/>
</dbReference>
<keyword evidence="4 9" id="KW-0812">Transmembrane</keyword>
<dbReference type="NCBIfam" id="TIGR00964">
    <property type="entry name" value="secE_bact"/>
    <property type="match status" value="1"/>
</dbReference>
<dbReference type="PANTHER" id="PTHR33910">
    <property type="entry name" value="PROTEIN TRANSLOCASE SUBUNIT SECE"/>
    <property type="match status" value="1"/>
</dbReference>
<proteinExistence type="inferred from homology"/>
<dbReference type="GO" id="GO:0065002">
    <property type="term" value="P:intracellular protein transmembrane transport"/>
    <property type="evidence" value="ECO:0007669"/>
    <property type="project" value="UniProtKB-UniRule"/>
</dbReference>
<evidence type="ECO:0000256" key="3">
    <source>
        <dbReference type="ARBA" id="ARBA00022475"/>
    </source>
</evidence>
<keyword evidence="6 9" id="KW-1133">Transmembrane helix</keyword>
<dbReference type="GO" id="GO:0008320">
    <property type="term" value="F:protein transmembrane transporter activity"/>
    <property type="evidence" value="ECO:0007669"/>
    <property type="project" value="UniProtKB-UniRule"/>
</dbReference>
<comment type="subunit">
    <text evidence="9">Component of the Sec protein translocase complex. Heterotrimer consisting of SecY, SecE and SecG subunits. The heterotrimers can form oligomers, although 1 heterotrimer is thought to be able to translocate proteins. Interacts with the ribosome. Interacts with SecDF, and other proteins may be involved. Interacts with SecA.</text>
</comment>
<evidence type="ECO:0000256" key="9">
    <source>
        <dbReference type="HAMAP-Rule" id="MF_00422"/>
    </source>
</evidence>
<dbReference type="InterPro" id="IPR001901">
    <property type="entry name" value="Translocase_SecE/Sec61-g"/>
</dbReference>
<dbReference type="PROSITE" id="PS01067">
    <property type="entry name" value="SECE_SEC61G"/>
    <property type="match status" value="1"/>
</dbReference>
<sequence length="73" mass="8119">MANQPSPMMPDFKGSPAVFLKEVKAELTKVVWPTRDQVIRFTLVVIAVSVIFGFYIGGLDLIFTKFTDLLVGN</sequence>
<dbReference type="STRING" id="1618443.UV73_C0014G0026"/>
<protein>
    <recommendedName>
        <fullName evidence="9">Protein translocase subunit SecE</fullName>
    </recommendedName>
</protein>
<dbReference type="InterPro" id="IPR005807">
    <property type="entry name" value="SecE_bac"/>
</dbReference>
<dbReference type="Proteomes" id="UP000034894">
    <property type="component" value="Unassembled WGS sequence"/>
</dbReference>
<evidence type="ECO:0000256" key="5">
    <source>
        <dbReference type="ARBA" id="ARBA00022927"/>
    </source>
</evidence>
<dbReference type="PANTHER" id="PTHR33910:SF1">
    <property type="entry name" value="PROTEIN TRANSLOCASE SUBUNIT SECE"/>
    <property type="match status" value="1"/>
</dbReference>
<keyword evidence="8 9" id="KW-0472">Membrane</keyword>
<accession>A0A0G1DDR3</accession>
<dbReference type="InterPro" id="IPR038379">
    <property type="entry name" value="SecE_sf"/>
</dbReference>
<keyword evidence="3 9" id="KW-1003">Cell membrane</keyword>
<dbReference type="EMBL" id="LCFP01000014">
    <property type="protein sequence ID" value="KKS95749.1"/>
    <property type="molecule type" value="Genomic_DNA"/>
</dbReference>
<evidence type="ECO:0000256" key="7">
    <source>
        <dbReference type="ARBA" id="ARBA00023010"/>
    </source>
</evidence>
<dbReference type="PRINTS" id="PR01650">
    <property type="entry name" value="SECETRNLCASE"/>
</dbReference>
<organism evidence="10 11">
    <name type="scientific">Candidatus Gottesmanbacteria bacterium GW2011_GWA2_43_14</name>
    <dbReference type="NCBI Taxonomy" id="1618443"/>
    <lineage>
        <taxon>Bacteria</taxon>
        <taxon>Candidatus Gottesmaniibacteriota</taxon>
    </lineage>
</organism>
<evidence type="ECO:0000313" key="10">
    <source>
        <dbReference type="EMBL" id="KKS95749.1"/>
    </source>
</evidence>